<dbReference type="InterPro" id="IPR036890">
    <property type="entry name" value="HATPase_C_sf"/>
</dbReference>
<dbReference type="PANTHER" id="PTHR35526:SF3">
    <property type="entry name" value="ANTI-SIGMA-F FACTOR RSBW"/>
    <property type="match status" value="1"/>
</dbReference>
<keyword evidence="5" id="KW-1185">Reference proteome</keyword>
<dbReference type="GO" id="GO:0005524">
    <property type="term" value="F:ATP binding"/>
    <property type="evidence" value="ECO:0007669"/>
    <property type="project" value="UniProtKB-KW"/>
</dbReference>
<keyword evidence="1" id="KW-0723">Serine/threonine-protein kinase</keyword>
<dbReference type="Pfam" id="PF13581">
    <property type="entry name" value="HATPase_c_2"/>
    <property type="match status" value="1"/>
</dbReference>
<dbReference type="Gene3D" id="3.30.565.10">
    <property type="entry name" value="Histidine kinase-like ATPase, C-terminal domain"/>
    <property type="match status" value="1"/>
</dbReference>
<dbReference type="EMBL" id="JBEZAE010000007">
    <property type="protein sequence ID" value="MEU7071381.1"/>
    <property type="molecule type" value="Genomic_DNA"/>
</dbReference>
<accession>A0ABV3C9C6</accession>
<dbReference type="SUPFAM" id="SSF55874">
    <property type="entry name" value="ATPase domain of HSP90 chaperone/DNA topoisomerase II/histidine kinase"/>
    <property type="match status" value="1"/>
</dbReference>
<dbReference type="RefSeq" id="WP_358475242.1">
    <property type="nucleotide sequence ID" value="NZ_JBEZAE010000007.1"/>
</dbReference>
<reference evidence="4 5" key="1">
    <citation type="submission" date="2024-06" db="EMBL/GenBank/DDBJ databases">
        <title>The Natural Products Discovery Center: Release of the First 8490 Sequenced Strains for Exploring Actinobacteria Biosynthetic Diversity.</title>
        <authorList>
            <person name="Kalkreuter E."/>
            <person name="Kautsar S.A."/>
            <person name="Yang D."/>
            <person name="Bader C.D."/>
            <person name="Teijaro C.N."/>
            <person name="Fluegel L."/>
            <person name="Davis C.M."/>
            <person name="Simpson J.R."/>
            <person name="Lauterbach L."/>
            <person name="Steele A.D."/>
            <person name="Gui C."/>
            <person name="Meng S."/>
            <person name="Li G."/>
            <person name="Viehrig K."/>
            <person name="Ye F."/>
            <person name="Su P."/>
            <person name="Kiefer A.F."/>
            <person name="Nichols A."/>
            <person name="Cepeda A.J."/>
            <person name="Yan W."/>
            <person name="Fan B."/>
            <person name="Jiang Y."/>
            <person name="Adhikari A."/>
            <person name="Zheng C.-J."/>
            <person name="Schuster L."/>
            <person name="Cowan T.M."/>
            <person name="Smanski M.J."/>
            <person name="Chevrette M.G."/>
            <person name="De Carvalho L.P.S."/>
            <person name="Shen B."/>
        </authorList>
    </citation>
    <scope>NUCLEOTIDE SEQUENCE [LARGE SCALE GENOMIC DNA]</scope>
    <source>
        <strain evidence="4 5">NPDC045974</strain>
    </source>
</reference>
<comment type="caution">
    <text evidence="4">The sequence shown here is derived from an EMBL/GenBank/DDBJ whole genome shotgun (WGS) entry which is preliminary data.</text>
</comment>
<protein>
    <submittedName>
        <fullName evidence="4">ATP-binding protein</fullName>
    </submittedName>
</protein>
<evidence type="ECO:0000256" key="1">
    <source>
        <dbReference type="ARBA" id="ARBA00022527"/>
    </source>
</evidence>
<feature type="region of interest" description="Disordered" evidence="2">
    <location>
        <begin position="1"/>
        <end position="31"/>
    </location>
</feature>
<name>A0ABV3C9C6_9ACTN</name>
<dbReference type="CDD" id="cd16936">
    <property type="entry name" value="HATPase_RsbW-like"/>
    <property type="match status" value="1"/>
</dbReference>
<evidence type="ECO:0000256" key="2">
    <source>
        <dbReference type="SAM" id="MobiDB-lite"/>
    </source>
</evidence>
<dbReference type="Proteomes" id="UP001551329">
    <property type="component" value="Unassembled WGS sequence"/>
</dbReference>
<keyword evidence="4" id="KW-0547">Nucleotide-binding</keyword>
<evidence type="ECO:0000313" key="4">
    <source>
        <dbReference type="EMBL" id="MEU7071381.1"/>
    </source>
</evidence>
<keyword evidence="1" id="KW-0808">Transferase</keyword>
<dbReference type="InterPro" id="IPR050267">
    <property type="entry name" value="Anti-sigma-factor_SerPK"/>
</dbReference>
<proteinExistence type="predicted"/>
<dbReference type="PANTHER" id="PTHR35526">
    <property type="entry name" value="ANTI-SIGMA-F FACTOR RSBW-RELATED"/>
    <property type="match status" value="1"/>
</dbReference>
<evidence type="ECO:0000313" key="5">
    <source>
        <dbReference type="Proteomes" id="UP001551329"/>
    </source>
</evidence>
<feature type="domain" description="Histidine kinase/HSP90-like ATPase" evidence="3">
    <location>
        <begin position="50"/>
        <end position="170"/>
    </location>
</feature>
<organism evidence="4 5">
    <name type="scientific">Streptomyces narbonensis</name>
    <dbReference type="NCBI Taxonomy" id="67333"/>
    <lineage>
        <taxon>Bacteria</taxon>
        <taxon>Bacillati</taxon>
        <taxon>Actinomycetota</taxon>
        <taxon>Actinomycetes</taxon>
        <taxon>Kitasatosporales</taxon>
        <taxon>Streptomycetaceae</taxon>
        <taxon>Streptomyces</taxon>
    </lineage>
</organism>
<sequence length="175" mass="18119">MPGPVLSRSAPLPRSRGETPIRSVPSSTPPPLRAGRRLACWVARGAVLEVPRVRASLRRTLESWGVGFPCVETLLLVGTELLSNAVRHAGAEGGRPRVTVVLAGGRLRLDVADGDPRLPRFARGVGPGAGLGVDVDAEGGRGLAIVSFLVDEAGGELAAFRAAAGKVVRVCVPVI</sequence>
<gene>
    <name evidence="4" type="ORF">AB0A88_14705</name>
</gene>
<dbReference type="InterPro" id="IPR003594">
    <property type="entry name" value="HATPase_dom"/>
</dbReference>
<evidence type="ECO:0000259" key="3">
    <source>
        <dbReference type="Pfam" id="PF13581"/>
    </source>
</evidence>
<keyword evidence="1" id="KW-0418">Kinase</keyword>
<keyword evidence="4" id="KW-0067">ATP-binding</keyword>